<keyword evidence="3" id="KW-1185">Reference proteome</keyword>
<keyword evidence="1" id="KW-0812">Transmembrane</keyword>
<feature type="signal peptide" evidence="2">
    <location>
        <begin position="1"/>
        <end position="29"/>
    </location>
</feature>
<keyword evidence="2" id="KW-0732">Signal</keyword>
<accession>A0A1I7X2K4</accession>
<organism evidence="3 4">
    <name type="scientific">Heterorhabditis bacteriophora</name>
    <name type="common">Entomopathogenic nematode worm</name>
    <dbReference type="NCBI Taxonomy" id="37862"/>
    <lineage>
        <taxon>Eukaryota</taxon>
        <taxon>Metazoa</taxon>
        <taxon>Ecdysozoa</taxon>
        <taxon>Nematoda</taxon>
        <taxon>Chromadorea</taxon>
        <taxon>Rhabditida</taxon>
        <taxon>Rhabditina</taxon>
        <taxon>Rhabditomorpha</taxon>
        <taxon>Strongyloidea</taxon>
        <taxon>Heterorhabditidae</taxon>
        <taxon>Heterorhabditis</taxon>
    </lineage>
</organism>
<keyword evidence="1" id="KW-1133">Transmembrane helix</keyword>
<reference evidence="4" key="1">
    <citation type="submission" date="2016-11" db="UniProtKB">
        <authorList>
            <consortium name="WormBaseParasite"/>
        </authorList>
    </citation>
    <scope>IDENTIFICATION</scope>
</reference>
<protein>
    <submittedName>
        <fullName evidence="4">Transmembrane protein</fullName>
    </submittedName>
</protein>
<sequence length="139" mass="16320">MEMRMNTRSNIKKILICLIFLNIFFTASAHKYVHMDNCATFWRTFEMAPGLGALNTQSRPSSRSTPASVEGVGVFFLILSSLWTMLALYELVAFITLLYIKNYFMVFHRFISYIYVHLYNHFFHLVYIHVKQDPLTLYG</sequence>
<dbReference type="Proteomes" id="UP000095283">
    <property type="component" value="Unplaced"/>
</dbReference>
<dbReference type="AlphaFoldDB" id="A0A1I7X2K4"/>
<feature type="transmembrane region" description="Helical" evidence="1">
    <location>
        <begin position="112"/>
        <end position="130"/>
    </location>
</feature>
<proteinExistence type="predicted"/>
<feature type="chain" id="PRO_5009310942" evidence="2">
    <location>
        <begin position="30"/>
        <end position="139"/>
    </location>
</feature>
<evidence type="ECO:0000313" key="4">
    <source>
        <dbReference type="WBParaSite" id="Hba_11715"/>
    </source>
</evidence>
<keyword evidence="1" id="KW-0472">Membrane</keyword>
<name>A0A1I7X2K4_HETBA</name>
<feature type="transmembrane region" description="Helical" evidence="1">
    <location>
        <begin position="74"/>
        <end position="100"/>
    </location>
</feature>
<evidence type="ECO:0000256" key="1">
    <source>
        <dbReference type="SAM" id="Phobius"/>
    </source>
</evidence>
<evidence type="ECO:0000313" key="3">
    <source>
        <dbReference type="Proteomes" id="UP000095283"/>
    </source>
</evidence>
<dbReference type="WBParaSite" id="Hba_11715">
    <property type="protein sequence ID" value="Hba_11715"/>
    <property type="gene ID" value="Hba_11715"/>
</dbReference>
<evidence type="ECO:0000256" key="2">
    <source>
        <dbReference type="SAM" id="SignalP"/>
    </source>
</evidence>